<feature type="domain" description="DZANK-type" evidence="3">
    <location>
        <begin position="157"/>
        <end position="207"/>
    </location>
</feature>
<dbReference type="RefSeq" id="WP_007922884.1">
    <property type="nucleotide sequence ID" value="NZ_ADVG01000005.1"/>
</dbReference>
<comment type="caution">
    <text evidence="4">The sequence shown here is derived from an EMBL/GenBank/DDBJ whole genome shotgun (WGS) entry which is preliminary data.</text>
</comment>
<accession>D6U5U0</accession>
<feature type="compositionally biased region" description="Low complexity" evidence="1">
    <location>
        <begin position="128"/>
        <end position="153"/>
    </location>
</feature>
<reference evidence="4 5" key="1">
    <citation type="journal article" date="2011" name="Stand. Genomic Sci.">
        <title>Non-contiguous finished genome sequence and contextual data of the filamentous soil bacterium Ktedonobacter racemifer type strain (SOSP1-21).</title>
        <authorList>
            <person name="Chang Y.J."/>
            <person name="Land M."/>
            <person name="Hauser L."/>
            <person name="Chertkov O."/>
            <person name="Del Rio T.G."/>
            <person name="Nolan M."/>
            <person name="Copeland A."/>
            <person name="Tice H."/>
            <person name="Cheng J.F."/>
            <person name="Lucas S."/>
            <person name="Han C."/>
            <person name="Goodwin L."/>
            <person name="Pitluck S."/>
            <person name="Ivanova N."/>
            <person name="Ovchinikova G."/>
            <person name="Pati A."/>
            <person name="Chen A."/>
            <person name="Palaniappan K."/>
            <person name="Mavromatis K."/>
            <person name="Liolios K."/>
            <person name="Brettin T."/>
            <person name="Fiebig A."/>
            <person name="Rohde M."/>
            <person name="Abt B."/>
            <person name="Goker M."/>
            <person name="Detter J.C."/>
            <person name="Woyke T."/>
            <person name="Bristow J."/>
            <person name="Eisen J.A."/>
            <person name="Markowitz V."/>
            <person name="Hugenholtz P."/>
            <person name="Kyrpides N.C."/>
            <person name="Klenk H.P."/>
            <person name="Lapidus A."/>
        </authorList>
    </citation>
    <scope>NUCLEOTIDE SEQUENCE [LARGE SCALE GENOMIC DNA]</scope>
    <source>
        <strain evidence="5">DSM 44963</strain>
    </source>
</reference>
<dbReference type="AlphaFoldDB" id="D6U5U0"/>
<gene>
    <name evidence="4" type="ORF">Krac_0943</name>
</gene>
<organism evidence="4 5">
    <name type="scientific">Ktedonobacter racemifer DSM 44963</name>
    <dbReference type="NCBI Taxonomy" id="485913"/>
    <lineage>
        <taxon>Bacteria</taxon>
        <taxon>Bacillati</taxon>
        <taxon>Chloroflexota</taxon>
        <taxon>Ktedonobacteria</taxon>
        <taxon>Ktedonobacterales</taxon>
        <taxon>Ktedonobacteraceae</taxon>
        <taxon>Ktedonobacter</taxon>
    </lineage>
</organism>
<feature type="transmembrane region" description="Helical" evidence="2">
    <location>
        <begin position="84"/>
        <end position="106"/>
    </location>
</feature>
<dbReference type="InParanoid" id="D6U5U0"/>
<keyword evidence="2" id="KW-1133">Transmembrane helix</keyword>
<keyword evidence="5" id="KW-1185">Reference proteome</keyword>
<evidence type="ECO:0000313" key="4">
    <source>
        <dbReference type="EMBL" id="EFH80351.1"/>
    </source>
</evidence>
<dbReference type="InterPro" id="IPR025874">
    <property type="entry name" value="DZR"/>
</dbReference>
<dbReference type="EMBL" id="ADVG01000005">
    <property type="protein sequence ID" value="EFH80351.1"/>
    <property type="molecule type" value="Genomic_DNA"/>
</dbReference>
<proteinExistence type="predicted"/>
<protein>
    <recommendedName>
        <fullName evidence="3">DZANK-type domain-containing protein</fullName>
    </recommendedName>
</protein>
<keyword evidence="2" id="KW-0472">Membrane</keyword>
<evidence type="ECO:0000313" key="5">
    <source>
        <dbReference type="Proteomes" id="UP000004508"/>
    </source>
</evidence>
<name>D6U5U0_KTERA</name>
<dbReference type="Pfam" id="PF12773">
    <property type="entry name" value="DZR"/>
    <property type="match status" value="1"/>
</dbReference>
<evidence type="ECO:0000256" key="2">
    <source>
        <dbReference type="SAM" id="Phobius"/>
    </source>
</evidence>
<feature type="region of interest" description="Disordered" evidence="1">
    <location>
        <begin position="126"/>
        <end position="153"/>
    </location>
</feature>
<dbReference type="STRING" id="485913.Krac_0943"/>
<dbReference type="Proteomes" id="UP000004508">
    <property type="component" value="Unassembled WGS sequence"/>
</dbReference>
<evidence type="ECO:0000259" key="3">
    <source>
        <dbReference type="Pfam" id="PF12773"/>
    </source>
</evidence>
<dbReference type="OrthoDB" id="142764at2"/>
<sequence length="217" mass="23526">MENRFYPLPQLDLERLARDLEGQFTHQGYQVQHFGTREQVAVQIRKGGEIEGLVGLQAALTVSLQRVQGGITASIGEHQWLDKAAVGAIGMFFLWPLMITAGAGLIRQAGLETQIYNALDAAVYHQTGRGPQPQGAQQRQGAPQPSARPAQPQQVPCSQCQALNDADDAFCSYCGKSLQQAQPQAPKQCEQCGAQLKPDAAFCAKCGHAVAREESRQ</sequence>
<keyword evidence="2" id="KW-0812">Transmembrane</keyword>
<evidence type="ECO:0000256" key="1">
    <source>
        <dbReference type="SAM" id="MobiDB-lite"/>
    </source>
</evidence>
<dbReference type="eggNOG" id="ENOG5033B7A">
    <property type="taxonomic scope" value="Bacteria"/>
</dbReference>